<sequence>MTTVALQPRPEGDLTAAFAYLRRLPGMDDAAVREAVAALVAFSVDQGLSLAGVHHEERPSERLDIWMELVMSCRSEGVTNVLVLSADHFHHDPVVAAYMREELADRIRGTVWLASEAAVTGQPAQAVGADDHDR</sequence>
<comment type="caution">
    <text evidence="1">The sequence shown here is derived from an EMBL/GenBank/DDBJ whole genome shotgun (WGS) entry which is preliminary data.</text>
</comment>
<keyword evidence="2" id="KW-1185">Reference proteome</keyword>
<protein>
    <recommendedName>
        <fullName evidence="3">Resolvase/invertase-type recombinase catalytic domain-containing protein</fullName>
    </recommendedName>
</protein>
<dbReference type="RefSeq" id="WP_205363275.1">
    <property type="nucleotide sequence ID" value="NZ_JADKYB010000028.1"/>
</dbReference>
<dbReference type="Proteomes" id="UP000749040">
    <property type="component" value="Unassembled WGS sequence"/>
</dbReference>
<reference evidence="1 2" key="1">
    <citation type="submission" date="2021-01" db="EMBL/GenBank/DDBJ databases">
        <title>Streptomyces acididurans sp. nov., isolated from a peat swamp forest soil.</title>
        <authorList>
            <person name="Chantavorakit T."/>
            <person name="Duangmal K."/>
        </authorList>
    </citation>
    <scope>NUCLEOTIDE SEQUENCE [LARGE SCALE GENOMIC DNA]</scope>
    <source>
        <strain evidence="1 2">KK5PA1</strain>
    </source>
</reference>
<evidence type="ECO:0000313" key="1">
    <source>
        <dbReference type="EMBL" id="MBM9509800.1"/>
    </source>
</evidence>
<accession>A0ABS2U2H7</accession>
<organism evidence="1 2">
    <name type="scientific">Actinacidiphila acididurans</name>
    <dbReference type="NCBI Taxonomy" id="2784346"/>
    <lineage>
        <taxon>Bacteria</taxon>
        <taxon>Bacillati</taxon>
        <taxon>Actinomycetota</taxon>
        <taxon>Actinomycetes</taxon>
        <taxon>Kitasatosporales</taxon>
        <taxon>Streptomycetaceae</taxon>
        <taxon>Actinacidiphila</taxon>
    </lineage>
</organism>
<name>A0ABS2U2H7_9ACTN</name>
<proteinExistence type="predicted"/>
<gene>
    <name evidence="1" type="ORF">ITX44_35640</name>
</gene>
<evidence type="ECO:0008006" key="3">
    <source>
        <dbReference type="Google" id="ProtNLM"/>
    </source>
</evidence>
<evidence type="ECO:0000313" key="2">
    <source>
        <dbReference type="Proteomes" id="UP000749040"/>
    </source>
</evidence>
<dbReference type="EMBL" id="JADKYB010000028">
    <property type="protein sequence ID" value="MBM9509800.1"/>
    <property type="molecule type" value="Genomic_DNA"/>
</dbReference>